<dbReference type="EMBL" id="JAMQPR010000003">
    <property type="protein sequence ID" value="MCW7506118.1"/>
    <property type="molecule type" value="Genomic_DNA"/>
</dbReference>
<dbReference type="RefSeq" id="WP_265359676.1">
    <property type="nucleotide sequence ID" value="NZ_JAMQPR010000003.1"/>
</dbReference>
<sequence>MPYQAGGNLPGENASKLGHMAVIQSPFVNDLLQSFYTTKREQMKEEFLEKWLPFEKDVEPLRIIFAVDGSLQIVKNEINPDKELAFIKTALVKLDTPKLEEIDPLYPHPFALRDIMKDAGVFHATVLPLQNVQFKEISFYDGVRKIIFDSFKDPSSEGQVMETLRWLCYEKWDGTLKKSPHFNCPHCDRESEGLPYDQEIGNCEHCGGEVYLTDTLSFHLEMQEDLDYAAQSLATSYMQVHETIMLFVGIRYIWETKDHSLFQKTLFIKDGPLSLRAQYVKLVDPIRRFLEYAKQKNVTIHLIGQEKSGAFFDHLKYIQRDIPEFHFFLPNFDYIRDEIQHRPKGQYEYGEKTNYGNKVFVKLSRGQFLVLNVPTGHYRDTEDENSLIGFRKILGSILKILSFRHEGALMPVEIAHNVASLSNYPSARMLKLFSDERVVVH</sequence>
<organism evidence="1 2">
    <name type="scientific">Leptospira paudalimensis</name>
    <dbReference type="NCBI Taxonomy" id="2950024"/>
    <lineage>
        <taxon>Bacteria</taxon>
        <taxon>Pseudomonadati</taxon>
        <taxon>Spirochaetota</taxon>
        <taxon>Spirochaetia</taxon>
        <taxon>Leptospirales</taxon>
        <taxon>Leptospiraceae</taxon>
        <taxon>Leptospira</taxon>
    </lineage>
</organism>
<name>A0ABT3MCL3_9LEPT</name>
<dbReference type="Proteomes" id="UP001208794">
    <property type="component" value="Unassembled WGS sequence"/>
</dbReference>
<evidence type="ECO:0008006" key="3">
    <source>
        <dbReference type="Google" id="ProtNLM"/>
    </source>
</evidence>
<protein>
    <recommendedName>
        <fullName evidence="3">NurA domain-containing protein</fullName>
    </recommendedName>
</protein>
<comment type="caution">
    <text evidence="1">The sequence shown here is derived from an EMBL/GenBank/DDBJ whole genome shotgun (WGS) entry which is preliminary data.</text>
</comment>
<keyword evidence="2" id="KW-1185">Reference proteome</keyword>
<evidence type="ECO:0000313" key="1">
    <source>
        <dbReference type="EMBL" id="MCW7506118.1"/>
    </source>
</evidence>
<evidence type="ECO:0000313" key="2">
    <source>
        <dbReference type="Proteomes" id="UP001208794"/>
    </source>
</evidence>
<reference evidence="1 2" key="1">
    <citation type="submission" date="2022-06" db="EMBL/GenBank/DDBJ databases">
        <title>Leptospira isolates from biofilms formed at urban environments.</title>
        <authorList>
            <person name="Ribeiro P.S."/>
            <person name="Sousa T."/>
            <person name="Carvalho N."/>
            <person name="Aburjaile F."/>
            <person name="Neves F."/>
            <person name="Oliveira D."/>
            <person name="Blanco L."/>
            <person name="Lima J."/>
            <person name="Costa F."/>
            <person name="Brenig B."/>
            <person name="Soares S."/>
            <person name="Ramos R."/>
            <person name="Goes-Neto A."/>
            <person name="Matiuzzi M."/>
            <person name="Azevedo V."/>
            <person name="Ristow P."/>
        </authorList>
    </citation>
    <scope>NUCLEOTIDE SEQUENCE [LARGE SCALE GENOMIC DNA]</scope>
    <source>
        <strain evidence="1 2">VSF14</strain>
    </source>
</reference>
<proteinExistence type="predicted"/>
<gene>
    <name evidence="1" type="ORF">ND855_18430</name>
</gene>
<accession>A0ABT3MCL3</accession>